<dbReference type="InterPro" id="IPR009061">
    <property type="entry name" value="DNA-bd_dom_put_sf"/>
</dbReference>
<organism evidence="2 3">
    <name type="scientific">Undibacterium rivi</name>
    <dbReference type="NCBI Taxonomy" id="2828729"/>
    <lineage>
        <taxon>Bacteria</taxon>
        <taxon>Pseudomonadati</taxon>
        <taxon>Pseudomonadota</taxon>
        <taxon>Betaproteobacteria</taxon>
        <taxon>Burkholderiales</taxon>
        <taxon>Oxalobacteraceae</taxon>
        <taxon>Undibacterium</taxon>
    </lineage>
</organism>
<dbReference type="Proteomes" id="UP000682982">
    <property type="component" value="Unassembled WGS sequence"/>
</dbReference>
<proteinExistence type="predicted"/>
<protein>
    <recommendedName>
        <fullName evidence="1">HTH Mu-type domain-containing protein</fullName>
    </recommendedName>
</protein>
<gene>
    <name evidence="2" type="ORF">KDM87_14560</name>
</gene>
<evidence type="ECO:0000313" key="2">
    <source>
        <dbReference type="EMBL" id="MBR7793817.1"/>
    </source>
</evidence>
<name>A0ABS5H5I8_9BURK</name>
<sequence length="146" mass="16215">MKKLSSASEILEMNLPGLPKTKPALLARAEKEAWYSETKVGLGGVRKMFAIPTAYLPEYQPYKVEPMDSLAVNETRNVAGAILDGEQVNTQRLASAIRALDEYLLENNLTIEDAARKAEIVTFLYKFLEKKVGAGEISELLRLVTK</sequence>
<dbReference type="PROSITE" id="PS51702">
    <property type="entry name" value="HTH_MU"/>
    <property type="match status" value="1"/>
</dbReference>
<dbReference type="RefSeq" id="WP_212679752.1">
    <property type="nucleotide sequence ID" value="NZ_JAGSPK010000005.1"/>
</dbReference>
<comment type="caution">
    <text evidence="2">The sequence shown here is derived from an EMBL/GenBank/DDBJ whole genome shotgun (WGS) entry which is preliminary data.</text>
</comment>
<evidence type="ECO:0000259" key="1">
    <source>
        <dbReference type="PROSITE" id="PS51702"/>
    </source>
</evidence>
<accession>A0ABS5H5I8</accession>
<feature type="domain" description="HTH Mu-type" evidence="1">
    <location>
        <begin position="3"/>
        <end position="72"/>
    </location>
</feature>
<dbReference type="InterPro" id="IPR036388">
    <property type="entry name" value="WH-like_DNA-bd_sf"/>
</dbReference>
<reference evidence="2 3" key="1">
    <citation type="submission" date="2021-04" db="EMBL/GenBank/DDBJ databases">
        <title>novel species isolated from subtropical streams in China.</title>
        <authorList>
            <person name="Lu H."/>
        </authorList>
    </citation>
    <scope>NUCLEOTIDE SEQUENCE [LARGE SCALE GENOMIC DNA]</scope>
    <source>
        <strain evidence="2 3">FT147W</strain>
    </source>
</reference>
<evidence type="ECO:0000313" key="3">
    <source>
        <dbReference type="Proteomes" id="UP000682982"/>
    </source>
</evidence>
<dbReference type="SUPFAM" id="SSF46955">
    <property type="entry name" value="Putative DNA-binding domain"/>
    <property type="match status" value="1"/>
</dbReference>
<dbReference type="EMBL" id="JAGSPK010000005">
    <property type="protein sequence ID" value="MBR7793817.1"/>
    <property type="molecule type" value="Genomic_DNA"/>
</dbReference>
<dbReference type="Gene3D" id="1.10.10.10">
    <property type="entry name" value="Winged helix-like DNA-binding domain superfamily/Winged helix DNA-binding domain"/>
    <property type="match status" value="1"/>
</dbReference>
<keyword evidence="3" id="KW-1185">Reference proteome</keyword>
<dbReference type="InterPro" id="IPR003314">
    <property type="entry name" value="Mu-type_HTH"/>
</dbReference>